<dbReference type="EMBL" id="CM046389">
    <property type="protein sequence ID" value="KAI8567286.1"/>
    <property type="molecule type" value="Genomic_DNA"/>
</dbReference>
<protein>
    <submittedName>
        <fullName evidence="1">Uncharacterized protein</fullName>
    </submittedName>
</protein>
<sequence length="200" mass="22568">MFGTGQEPTEQEPTGQEPTGQEPLKPLKRGVTFSMMQAVFKEKKADVKFQTAYVLFVLSCFLCPTTKDVAATKFYPAVHDIIQTRTYAWAEFVLDWLANEIGKYKKRSAKGKKDVVGVAGCVLLLMYVIAAFHDLKKYFVNQMQHLDVMDKALMGDVPQTQTRSPSRRKASSKRKNRNEDEDDVDMGDLDDFPSTSTVNP</sequence>
<gene>
    <name evidence="1" type="ORF">RHMOL_Rhmol02G0109300</name>
</gene>
<evidence type="ECO:0000313" key="2">
    <source>
        <dbReference type="Proteomes" id="UP001062846"/>
    </source>
</evidence>
<organism evidence="1 2">
    <name type="scientific">Rhododendron molle</name>
    <name type="common">Chinese azalea</name>
    <name type="synonym">Azalea mollis</name>
    <dbReference type="NCBI Taxonomy" id="49168"/>
    <lineage>
        <taxon>Eukaryota</taxon>
        <taxon>Viridiplantae</taxon>
        <taxon>Streptophyta</taxon>
        <taxon>Embryophyta</taxon>
        <taxon>Tracheophyta</taxon>
        <taxon>Spermatophyta</taxon>
        <taxon>Magnoliopsida</taxon>
        <taxon>eudicotyledons</taxon>
        <taxon>Gunneridae</taxon>
        <taxon>Pentapetalae</taxon>
        <taxon>asterids</taxon>
        <taxon>Ericales</taxon>
        <taxon>Ericaceae</taxon>
        <taxon>Ericoideae</taxon>
        <taxon>Rhodoreae</taxon>
        <taxon>Rhododendron</taxon>
    </lineage>
</organism>
<evidence type="ECO:0000313" key="1">
    <source>
        <dbReference type="EMBL" id="KAI8567286.1"/>
    </source>
</evidence>
<name>A0ACC0PQ58_RHOML</name>
<dbReference type="Proteomes" id="UP001062846">
    <property type="component" value="Chromosome 2"/>
</dbReference>
<reference evidence="1" key="1">
    <citation type="submission" date="2022-02" db="EMBL/GenBank/DDBJ databases">
        <title>Plant Genome Project.</title>
        <authorList>
            <person name="Zhang R.-G."/>
        </authorList>
    </citation>
    <scope>NUCLEOTIDE SEQUENCE</scope>
    <source>
        <strain evidence="1">AT1</strain>
    </source>
</reference>
<keyword evidence="2" id="KW-1185">Reference proteome</keyword>
<accession>A0ACC0PQ58</accession>
<comment type="caution">
    <text evidence="1">The sequence shown here is derived from an EMBL/GenBank/DDBJ whole genome shotgun (WGS) entry which is preliminary data.</text>
</comment>
<proteinExistence type="predicted"/>